<sequence length="468" mass="51570">MRHDLVVIVPGIMGTSLLHEGRDVWNLSPEALAGLLRPGKLRRRLMLPEGIQDNDPEGESALTLGDMIEVPRVLPGLVSHLGYRDLLTGLGIQPSERLAVFRYDWRLSNRNSAEKLKVFVERRLALWQERIDRLQHPDAEEPKVVFLCRSMGGLVVKYYLECLGGRETTRTVATLGTPHQGSAKAIRFLTGRFVPGTPRWIREWLAEVCGTFPSLGQLLPRYRAVLTDSSRPRPLNATGIADKLSLPTATVEDMFRFHEQIENNRIRNDQAEKPGYDLVPLGGHGLPTVHGVSVVGDRIRFLSSFDETGGWQGDGDSTVPTISATPAELESTAYTHWFPFRHATLANEAPVLDALRKICQSVEVKKYLATDVEFAVDLPDFAVAGEPMEITAPDADPTLDISARLLSQDGHQMLADVPLLPDGQGGLRCELRAPAGLWTLDVRSRKQGVGHRDAVLVTSADASAPLSE</sequence>
<protein>
    <recommendedName>
        <fullName evidence="3">Lecithin:cholesterol acyltransferase</fullName>
    </recommendedName>
</protein>
<reference evidence="1 2" key="1">
    <citation type="submission" date="2023-11" db="EMBL/GenBank/DDBJ databases">
        <title>30 novel species of actinomycetes from the DSMZ collection.</title>
        <authorList>
            <person name="Nouioui I."/>
        </authorList>
    </citation>
    <scope>NUCLEOTIDE SEQUENCE [LARGE SCALE GENOMIC DNA]</scope>
    <source>
        <strain evidence="1 2">DSM 41524</strain>
    </source>
</reference>
<evidence type="ECO:0000313" key="1">
    <source>
        <dbReference type="EMBL" id="MEE4598015.1"/>
    </source>
</evidence>
<gene>
    <name evidence="1" type="ORF">V2J94_40170</name>
</gene>
<dbReference type="SUPFAM" id="SSF53474">
    <property type="entry name" value="alpha/beta-Hydrolases"/>
    <property type="match status" value="1"/>
</dbReference>
<proteinExistence type="predicted"/>
<dbReference type="EMBL" id="JAZBJO010000042">
    <property type="protein sequence ID" value="MEE4598015.1"/>
    <property type="molecule type" value="Genomic_DNA"/>
</dbReference>
<accession>A0ABU7Q9R8</accession>
<dbReference type="Proteomes" id="UP001354709">
    <property type="component" value="Unassembled WGS sequence"/>
</dbReference>
<evidence type="ECO:0008006" key="3">
    <source>
        <dbReference type="Google" id="ProtNLM"/>
    </source>
</evidence>
<evidence type="ECO:0000313" key="2">
    <source>
        <dbReference type="Proteomes" id="UP001354709"/>
    </source>
</evidence>
<name>A0ABU7Q9R8_9ACTN</name>
<dbReference type="PANTHER" id="PTHR11440">
    <property type="entry name" value="LECITHIN-CHOLESTEROL ACYLTRANSFERASE-RELATED"/>
    <property type="match status" value="1"/>
</dbReference>
<dbReference type="Pfam" id="PF02450">
    <property type="entry name" value="LCAT"/>
    <property type="match status" value="1"/>
</dbReference>
<comment type="caution">
    <text evidence="1">The sequence shown here is derived from an EMBL/GenBank/DDBJ whole genome shotgun (WGS) entry which is preliminary data.</text>
</comment>
<dbReference type="Gene3D" id="3.40.50.1820">
    <property type="entry name" value="alpha/beta hydrolase"/>
    <property type="match status" value="1"/>
</dbReference>
<organism evidence="1 2">
    <name type="scientific">Streptomyces asiaticus subsp. ignotus</name>
    <dbReference type="NCBI Taxonomy" id="3098222"/>
    <lineage>
        <taxon>Bacteria</taxon>
        <taxon>Bacillati</taxon>
        <taxon>Actinomycetota</taxon>
        <taxon>Actinomycetes</taxon>
        <taxon>Kitasatosporales</taxon>
        <taxon>Streptomycetaceae</taxon>
        <taxon>Streptomyces</taxon>
        <taxon>Streptomyces violaceusniger group</taxon>
    </lineage>
</organism>
<dbReference type="InterPro" id="IPR029058">
    <property type="entry name" value="AB_hydrolase_fold"/>
</dbReference>
<dbReference type="RefSeq" id="WP_330815004.1">
    <property type="nucleotide sequence ID" value="NZ_JAZBJO010000042.1"/>
</dbReference>
<dbReference type="InterPro" id="IPR003386">
    <property type="entry name" value="LACT/PDAT_acylTrfase"/>
</dbReference>
<keyword evidence="2" id="KW-1185">Reference proteome</keyword>